<proteinExistence type="inferred from homology"/>
<protein>
    <recommendedName>
        <fullName evidence="3">Saccharopine dehydrogenase NADP binding domain-containing protein</fullName>
    </recommendedName>
</protein>
<feature type="domain" description="Saccharopine dehydrogenase NADP binding" evidence="3">
    <location>
        <begin position="8"/>
        <end position="142"/>
    </location>
</feature>
<dbReference type="InterPro" id="IPR036291">
    <property type="entry name" value="NAD(P)-bd_dom_sf"/>
</dbReference>
<keyword evidence="5" id="KW-1185">Reference proteome</keyword>
<keyword evidence="2" id="KW-0812">Transmembrane</keyword>
<evidence type="ECO:0000256" key="1">
    <source>
        <dbReference type="ARBA" id="ARBA00038048"/>
    </source>
</evidence>
<feature type="transmembrane region" description="Helical" evidence="2">
    <location>
        <begin position="273"/>
        <end position="297"/>
    </location>
</feature>
<evidence type="ECO:0000256" key="2">
    <source>
        <dbReference type="SAM" id="Phobius"/>
    </source>
</evidence>
<dbReference type="Pfam" id="PF03435">
    <property type="entry name" value="Sacchrp_dh_NADP"/>
    <property type="match status" value="1"/>
</dbReference>
<dbReference type="InterPro" id="IPR051276">
    <property type="entry name" value="Saccharopine_DH-like_oxidrdct"/>
</dbReference>
<evidence type="ECO:0000313" key="4">
    <source>
        <dbReference type="EMBL" id="KAK7792581.1"/>
    </source>
</evidence>
<accession>A0AAN9VCV9</accession>
<evidence type="ECO:0000259" key="3">
    <source>
        <dbReference type="Pfam" id="PF03435"/>
    </source>
</evidence>
<dbReference type="FunFam" id="3.40.50.720:FF:000178">
    <property type="entry name" value="Saccharopine dehydrogenase-like oxidoreductase"/>
    <property type="match status" value="1"/>
</dbReference>
<dbReference type="PANTHER" id="PTHR12286:SF5">
    <property type="entry name" value="SACCHAROPINE DEHYDROGENASE-LIKE OXIDOREDUCTASE"/>
    <property type="match status" value="1"/>
</dbReference>
<organism evidence="4 5">
    <name type="scientific">Gryllus longicercus</name>
    <dbReference type="NCBI Taxonomy" id="2509291"/>
    <lineage>
        <taxon>Eukaryota</taxon>
        <taxon>Metazoa</taxon>
        <taxon>Ecdysozoa</taxon>
        <taxon>Arthropoda</taxon>
        <taxon>Hexapoda</taxon>
        <taxon>Insecta</taxon>
        <taxon>Pterygota</taxon>
        <taxon>Neoptera</taxon>
        <taxon>Polyneoptera</taxon>
        <taxon>Orthoptera</taxon>
        <taxon>Ensifera</taxon>
        <taxon>Gryllidea</taxon>
        <taxon>Grylloidea</taxon>
        <taxon>Gryllidae</taxon>
        <taxon>Gryllinae</taxon>
        <taxon>Gryllus</taxon>
    </lineage>
</organism>
<gene>
    <name evidence="4" type="ORF">R5R35_008674</name>
</gene>
<keyword evidence="2" id="KW-0472">Membrane</keyword>
<dbReference type="AlphaFoldDB" id="A0AAN9VCV9"/>
<dbReference type="Gene3D" id="3.40.50.720">
    <property type="entry name" value="NAD(P)-binding Rossmann-like Domain"/>
    <property type="match status" value="1"/>
</dbReference>
<dbReference type="GO" id="GO:0009247">
    <property type="term" value="P:glycolipid biosynthetic process"/>
    <property type="evidence" value="ECO:0007669"/>
    <property type="project" value="TreeGrafter"/>
</dbReference>
<dbReference type="EMBL" id="JAZDUA010000442">
    <property type="protein sequence ID" value="KAK7792581.1"/>
    <property type="molecule type" value="Genomic_DNA"/>
</dbReference>
<comment type="caution">
    <text evidence="4">The sequence shown here is derived from an EMBL/GenBank/DDBJ whole genome shotgun (WGS) entry which is preliminary data.</text>
</comment>
<dbReference type="Proteomes" id="UP001378592">
    <property type="component" value="Unassembled WGS sequence"/>
</dbReference>
<dbReference type="GO" id="GO:0005886">
    <property type="term" value="C:plasma membrane"/>
    <property type="evidence" value="ECO:0007669"/>
    <property type="project" value="TreeGrafter"/>
</dbReference>
<comment type="similarity">
    <text evidence="1">Belongs to the saccharopine dehydrogenase family.</text>
</comment>
<dbReference type="GO" id="GO:0005739">
    <property type="term" value="C:mitochondrion"/>
    <property type="evidence" value="ECO:0007669"/>
    <property type="project" value="TreeGrafter"/>
</dbReference>
<dbReference type="InterPro" id="IPR005097">
    <property type="entry name" value="Sacchrp_dh_NADP-bd"/>
</dbReference>
<name>A0AAN9VCV9_9ORTH</name>
<dbReference type="PANTHER" id="PTHR12286">
    <property type="entry name" value="SACCHAROPINE DEHYDROGENASE-LIKE OXIDOREDUCTASE"/>
    <property type="match status" value="1"/>
</dbReference>
<keyword evidence="2" id="KW-1133">Transmembrane helix</keyword>
<evidence type="ECO:0000313" key="5">
    <source>
        <dbReference type="Proteomes" id="UP001378592"/>
    </source>
</evidence>
<dbReference type="GO" id="GO:0005811">
    <property type="term" value="C:lipid droplet"/>
    <property type="evidence" value="ECO:0007669"/>
    <property type="project" value="TreeGrafter"/>
</dbReference>
<dbReference type="SUPFAM" id="SSF51735">
    <property type="entry name" value="NAD(P)-binding Rossmann-fold domains"/>
    <property type="match status" value="1"/>
</dbReference>
<sequence length="426" mass="46984">MSIPRLDIVVFGATGFTGKYAVHEVLKLSKDKGGLSWGVSGRNEKKLRDVLKEVSEKSGEDLSNIEIIVADVSKEETLLKMAARAKVVVNCAGPYRFYGEPVVKACIASGTHHVDVSGEPQYMERMQLEYHEAAEKKGVYIVSACGFDSIPADIGTVFLQDKFEGTINSVETYLEAWSKGHHKGSAIHYGTWESAVYGLAHANELRPLRTKLFPNRLPQLKPKLKPRSAIHRSDVVQGWCVPFPGSDRSVILRSQRHFFDKNNQRPAQVQSYVAFRSLFAVAVVALVGAVFAVLARFRCGRSLLLKYPSLFSFGMISHEGPSEEAAENTFFALTVRGEGWKEKLAEPTDHFTEPPNKTMSVKVTGRNPGYGATTTMLVMTAFMCLTESDKMPSRGGVYPPGAAFAKTSLIQQLIERGVKFEVLSSL</sequence>
<reference evidence="4 5" key="1">
    <citation type="submission" date="2024-03" db="EMBL/GenBank/DDBJ databases">
        <title>The genome assembly and annotation of the cricket Gryllus longicercus Weissman &amp; Gray.</title>
        <authorList>
            <person name="Szrajer S."/>
            <person name="Gray D."/>
            <person name="Ylla G."/>
        </authorList>
    </citation>
    <scope>NUCLEOTIDE SEQUENCE [LARGE SCALE GENOMIC DNA]</scope>
    <source>
        <strain evidence="4">DAG 2021-001</strain>
        <tissue evidence="4">Whole body minus gut</tissue>
    </source>
</reference>